<dbReference type="RefSeq" id="WP_323248976.1">
    <property type="nucleotide sequence ID" value="NZ_JAYFUL010000012.1"/>
</dbReference>
<accession>A0ABU5QM26</accession>
<dbReference type="Proteomes" id="UP001304671">
    <property type="component" value="Unassembled WGS sequence"/>
</dbReference>
<dbReference type="PANTHER" id="PTHR40940">
    <property type="entry name" value="PROTEIN BATD-RELATED"/>
    <property type="match status" value="1"/>
</dbReference>
<proteinExistence type="predicted"/>
<keyword evidence="1" id="KW-0472">Membrane</keyword>
<evidence type="ECO:0000313" key="2">
    <source>
        <dbReference type="EMBL" id="MEA5258116.1"/>
    </source>
</evidence>
<dbReference type="PANTHER" id="PTHR40940:SF2">
    <property type="entry name" value="BATD"/>
    <property type="match status" value="1"/>
</dbReference>
<gene>
    <name evidence="2" type="ORF">VB264_10020</name>
</gene>
<sequence length="484" mass="54546">MKQKKYYIIISIFFYSLVCFRSKGQDNDVSLVIGEKNISMNDPFVLTVVVKYTGEAQIPTCKFPDLPNFTKKGFSKSTSHSFVNGQAISTCNITQNYSPQKIGTLKVPSFKVNVNELNIKADGFTVKVKKASQQQSNPEKKDISVGNEDFTDFIEGTQSEIKNAKNDAFLTLSTNKSSLFVGEGFTVTLAFYVADNNGTEMEFDNNTIQIPEITKKLKPENCWEESFGITEAQEGQLVLNGKTYTQYKFYQATFYPLNNKEIIFPSVSLKLIKYTVGKNGEKIPEPITFKTKVLAIKTKDLPNHPLKQEVSVGDFSLKEVINKNSINTGKSVQYRIQITGDGYNIKLPEMKNDNLFDFFPPEINSSAYPENGKVVSTKTFTFLIIPKQAGNFALDKYFKWVYFNTKTEKYDTLKSKLQLKVSGQTIKTADTPLTVVSVYDGLKDKDSSDAPNNFGKFLKDEANILITIMLIGMVYILLPNKKRK</sequence>
<organism evidence="2 3">
    <name type="scientific">Arcicella aquatica</name>
    <dbReference type="NCBI Taxonomy" id="217141"/>
    <lineage>
        <taxon>Bacteria</taxon>
        <taxon>Pseudomonadati</taxon>
        <taxon>Bacteroidota</taxon>
        <taxon>Cytophagia</taxon>
        <taxon>Cytophagales</taxon>
        <taxon>Flectobacillaceae</taxon>
        <taxon>Arcicella</taxon>
    </lineage>
</organism>
<keyword evidence="3" id="KW-1185">Reference proteome</keyword>
<keyword evidence="1" id="KW-1133">Transmembrane helix</keyword>
<evidence type="ECO:0000313" key="3">
    <source>
        <dbReference type="Proteomes" id="UP001304671"/>
    </source>
</evidence>
<keyword evidence="1" id="KW-0812">Transmembrane</keyword>
<dbReference type="Pfam" id="PF13584">
    <property type="entry name" value="BatD"/>
    <property type="match status" value="2"/>
</dbReference>
<evidence type="ECO:0000256" key="1">
    <source>
        <dbReference type="SAM" id="Phobius"/>
    </source>
</evidence>
<comment type="caution">
    <text evidence="2">The sequence shown here is derived from an EMBL/GenBank/DDBJ whole genome shotgun (WGS) entry which is preliminary data.</text>
</comment>
<dbReference type="InterPro" id="IPR025738">
    <property type="entry name" value="BatD"/>
</dbReference>
<reference evidence="2 3" key="1">
    <citation type="submission" date="2023-12" db="EMBL/GenBank/DDBJ databases">
        <title>Novel species of the genus Arcicella isolated from rivers.</title>
        <authorList>
            <person name="Lu H."/>
        </authorList>
    </citation>
    <scope>NUCLEOTIDE SEQUENCE [LARGE SCALE GENOMIC DNA]</scope>
    <source>
        <strain evidence="2 3">LMG 21963</strain>
    </source>
</reference>
<feature type="transmembrane region" description="Helical" evidence="1">
    <location>
        <begin position="462"/>
        <end position="478"/>
    </location>
</feature>
<dbReference type="EMBL" id="JAYFUL010000012">
    <property type="protein sequence ID" value="MEA5258116.1"/>
    <property type="molecule type" value="Genomic_DNA"/>
</dbReference>
<name>A0ABU5QM26_9BACT</name>
<protein>
    <submittedName>
        <fullName evidence="2">BatD family protein</fullName>
    </submittedName>
</protein>